<evidence type="ECO:0000256" key="1">
    <source>
        <dbReference type="SAM" id="MobiDB-lite"/>
    </source>
</evidence>
<keyword evidence="5" id="KW-1185">Reference proteome</keyword>
<dbReference type="RefSeq" id="WP_083981288.1">
    <property type="nucleotide sequence ID" value="NZ_VSFG01000002.1"/>
</dbReference>
<protein>
    <submittedName>
        <fullName evidence="4">S1 family peptidase</fullName>
    </submittedName>
</protein>
<evidence type="ECO:0000256" key="2">
    <source>
        <dbReference type="SAM" id="SignalP"/>
    </source>
</evidence>
<dbReference type="AlphaFoldDB" id="A0A5D0NQE2"/>
<dbReference type="GO" id="GO:0008236">
    <property type="term" value="F:serine-type peptidase activity"/>
    <property type="evidence" value="ECO:0007669"/>
    <property type="project" value="InterPro"/>
</dbReference>
<dbReference type="InterPro" id="IPR035070">
    <property type="entry name" value="Streptogrisin_prodomain"/>
</dbReference>
<dbReference type="Gene3D" id="3.30.300.50">
    <property type="match status" value="2"/>
</dbReference>
<evidence type="ECO:0000259" key="3">
    <source>
        <dbReference type="Pfam" id="PF02983"/>
    </source>
</evidence>
<proteinExistence type="predicted"/>
<feature type="signal peptide" evidence="2">
    <location>
        <begin position="1"/>
        <end position="26"/>
    </location>
</feature>
<evidence type="ECO:0000313" key="5">
    <source>
        <dbReference type="Proteomes" id="UP000323380"/>
    </source>
</evidence>
<organism evidence="4 5">
    <name type="scientific">Actinomadura chibensis</name>
    <dbReference type="NCBI Taxonomy" id="392828"/>
    <lineage>
        <taxon>Bacteria</taxon>
        <taxon>Bacillati</taxon>
        <taxon>Actinomycetota</taxon>
        <taxon>Actinomycetes</taxon>
        <taxon>Streptosporangiales</taxon>
        <taxon>Thermomonosporaceae</taxon>
        <taxon>Actinomadura</taxon>
    </lineage>
</organism>
<feature type="chain" id="PRO_5022750323" evidence="2">
    <location>
        <begin position="27"/>
        <end position="149"/>
    </location>
</feature>
<accession>A0A5D0NQE2</accession>
<dbReference type="Pfam" id="PF02983">
    <property type="entry name" value="Pro_Al_protease"/>
    <property type="match status" value="1"/>
</dbReference>
<sequence>MARKNIVLGIAAASSLVVAPATPAHAGSYGSYDAPAAKRPAHTAPVPGPADRAAGVQKQLKMSLGSKFGGAWVESGTRIVVATTDAASAAEIRAAGATPKIVEYDARDLDAAQAKLNRNVKAAPKSETSWYVDAATNRVVVQASSKAAA</sequence>
<comment type="caution">
    <text evidence="4">The sequence shown here is derived from an EMBL/GenBank/DDBJ whole genome shotgun (WGS) entry which is preliminary data.</text>
</comment>
<keyword evidence="2" id="KW-0732">Signal</keyword>
<feature type="region of interest" description="Disordered" evidence="1">
    <location>
        <begin position="34"/>
        <end position="55"/>
    </location>
</feature>
<evidence type="ECO:0000313" key="4">
    <source>
        <dbReference type="EMBL" id="TYB46880.1"/>
    </source>
</evidence>
<dbReference type="InterPro" id="IPR004236">
    <property type="entry name" value="Pept_S1_alpha_lytic"/>
</dbReference>
<dbReference type="Proteomes" id="UP000323380">
    <property type="component" value="Unassembled WGS sequence"/>
</dbReference>
<dbReference type="GO" id="GO:0006508">
    <property type="term" value="P:proteolysis"/>
    <property type="evidence" value="ECO:0007669"/>
    <property type="project" value="InterPro"/>
</dbReference>
<reference evidence="4 5" key="1">
    <citation type="submission" date="2019-08" db="EMBL/GenBank/DDBJ databases">
        <title>Actinomadura sp. nov. CYP1-5 isolated from mountain soil.</title>
        <authorList>
            <person name="Songsumanus A."/>
            <person name="Kuncharoen N."/>
            <person name="Kudo T."/>
            <person name="Yuki M."/>
            <person name="Igarashi Y."/>
            <person name="Tanasupawat S."/>
        </authorList>
    </citation>
    <scope>NUCLEOTIDE SEQUENCE [LARGE SCALE GENOMIC DNA]</scope>
    <source>
        <strain evidence="4 5">JCM 14158</strain>
    </source>
</reference>
<dbReference type="GO" id="GO:0005576">
    <property type="term" value="C:extracellular region"/>
    <property type="evidence" value="ECO:0007669"/>
    <property type="project" value="InterPro"/>
</dbReference>
<dbReference type="EMBL" id="VSFG01000002">
    <property type="protein sequence ID" value="TYB46880.1"/>
    <property type="molecule type" value="Genomic_DNA"/>
</dbReference>
<gene>
    <name evidence="4" type="ORF">FXF69_17080</name>
</gene>
<dbReference type="STRING" id="1220554.GCA_001552135_06061"/>
<feature type="domain" description="Peptidase S1A alpha-lytic prodomain" evidence="3">
    <location>
        <begin position="106"/>
        <end position="148"/>
    </location>
</feature>
<name>A0A5D0NQE2_9ACTN</name>